<evidence type="ECO:0000313" key="1">
    <source>
        <dbReference type="EMBL" id="KAI0047105.1"/>
    </source>
</evidence>
<reference evidence="1" key="1">
    <citation type="submission" date="2021-02" db="EMBL/GenBank/DDBJ databases">
        <authorList>
            <consortium name="DOE Joint Genome Institute"/>
            <person name="Ahrendt S."/>
            <person name="Looney B.P."/>
            <person name="Miyauchi S."/>
            <person name="Morin E."/>
            <person name="Drula E."/>
            <person name="Courty P.E."/>
            <person name="Chicoki N."/>
            <person name="Fauchery L."/>
            <person name="Kohler A."/>
            <person name="Kuo A."/>
            <person name="Labutti K."/>
            <person name="Pangilinan J."/>
            <person name="Lipzen A."/>
            <person name="Riley R."/>
            <person name="Andreopoulos W."/>
            <person name="He G."/>
            <person name="Johnson J."/>
            <person name="Barry K.W."/>
            <person name="Grigoriev I.V."/>
            <person name="Nagy L."/>
            <person name="Hibbett D."/>
            <person name="Henrissat B."/>
            <person name="Matheny P.B."/>
            <person name="Labbe J."/>
            <person name="Martin F."/>
        </authorList>
    </citation>
    <scope>NUCLEOTIDE SEQUENCE</scope>
    <source>
        <strain evidence="1">FP105234-sp</strain>
    </source>
</reference>
<gene>
    <name evidence="1" type="ORF">FA95DRAFT_1665557</name>
</gene>
<keyword evidence="2" id="KW-1185">Reference proteome</keyword>
<accession>A0ACB8RSU0</accession>
<comment type="caution">
    <text evidence="1">The sequence shown here is derived from an EMBL/GenBank/DDBJ whole genome shotgun (WGS) entry which is preliminary data.</text>
</comment>
<organism evidence="1 2">
    <name type="scientific">Auriscalpium vulgare</name>
    <dbReference type="NCBI Taxonomy" id="40419"/>
    <lineage>
        <taxon>Eukaryota</taxon>
        <taxon>Fungi</taxon>
        <taxon>Dikarya</taxon>
        <taxon>Basidiomycota</taxon>
        <taxon>Agaricomycotina</taxon>
        <taxon>Agaricomycetes</taxon>
        <taxon>Russulales</taxon>
        <taxon>Auriscalpiaceae</taxon>
        <taxon>Auriscalpium</taxon>
    </lineage>
</organism>
<dbReference type="Proteomes" id="UP000814033">
    <property type="component" value="Unassembled WGS sequence"/>
</dbReference>
<reference evidence="1" key="2">
    <citation type="journal article" date="2022" name="New Phytol.">
        <title>Evolutionary transition to the ectomycorrhizal habit in the genomes of a hyperdiverse lineage of mushroom-forming fungi.</title>
        <authorList>
            <person name="Looney B."/>
            <person name="Miyauchi S."/>
            <person name="Morin E."/>
            <person name="Drula E."/>
            <person name="Courty P.E."/>
            <person name="Kohler A."/>
            <person name="Kuo A."/>
            <person name="LaButti K."/>
            <person name="Pangilinan J."/>
            <person name="Lipzen A."/>
            <person name="Riley R."/>
            <person name="Andreopoulos W."/>
            <person name="He G."/>
            <person name="Johnson J."/>
            <person name="Nolan M."/>
            <person name="Tritt A."/>
            <person name="Barry K.W."/>
            <person name="Grigoriev I.V."/>
            <person name="Nagy L.G."/>
            <person name="Hibbett D."/>
            <person name="Henrissat B."/>
            <person name="Matheny P.B."/>
            <person name="Labbe J."/>
            <person name="Martin F.M."/>
        </authorList>
    </citation>
    <scope>NUCLEOTIDE SEQUENCE</scope>
    <source>
        <strain evidence="1">FP105234-sp</strain>
    </source>
</reference>
<dbReference type="EMBL" id="MU275911">
    <property type="protein sequence ID" value="KAI0047105.1"/>
    <property type="molecule type" value="Genomic_DNA"/>
</dbReference>
<protein>
    <submittedName>
        <fullName evidence="1">Uncharacterized protein</fullName>
    </submittedName>
</protein>
<name>A0ACB8RSU0_9AGAM</name>
<evidence type="ECO:0000313" key="2">
    <source>
        <dbReference type="Proteomes" id="UP000814033"/>
    </source>
</evidence>
<proteinExistence type="predicted"/>
<sequence length="356" mass="39688">MVALPYDVHFEVIDWVYRNSQHGNIDRRTLRACSLVCKGWTTPAQRLLFRRIGAGLSLAKRGLLLTAVRQNPLLGTHARFFDILLFIGAESVWAPETDGSLALLALLPNLNGLYLHASIDPSSIVSIVERMRGMNLRLQHLKIGNTPELISPLLRLWPDLQSVDIFNYPSGPPSDLPEPPIPLKVPRSAAIHWGCPLTARWLLEAADTSALRELEVSYVRWDDPLCLGAFNKTRALENLTSLFIGGALPPQAVLNRLVRLETLVFAKRPGEAAVVLPRTLRHVGYHVTVADDWLVPLRCLVDALKALPSLGLVTATRELSPTDLAELTRGCQEICVEFVVLSDARMFRRMQNVDWI</sequence>